<proteinExistence type="inferred from homology"/>
<dbReference type="PROSITE" id="PS51844">
    <property type="entry name" value="SH3_LIKE"/>
    <property type="match status" value="1"/>
</dbReference>
<keyword evidence="13" id="KW-1185">Reference proteome</keyword>
<dbReference type="PROSITE" id="PS51456">
    <property type="entry name" value="MYOSIN_MOTOR"/>
    <property type="match status" value="1"/>
</dbReference>
<name>A0A820ZMB0_9BILA</name>
<feature type="non-terminal residue" evidence="12">
    <location>
        <position position="1"/>
    </location>
</feature>
<evidence type="ECO:0000256" key="1">
    <source>
        <dbReference type="ARBA" id="ARBA00008314"/>
    </source>
</evidence>
<evidence type="ECO:0000256" key="9">
    <source>
        <dbReference type="PROSITE-ProRule" id="PRU00782"/>
    </source>
</evidence>
<dbReference type="FunFam" id="1.10.10.820:FF:000001">
    <property type="entry name" value="Myosin heavy chain"/>
    <property type="match status" value="1"/>
</dbReference>
<dbReference type="Gene3D" id="1.20.58.530">
    <property type="match status" value="1"/>
</dbReference>
<keyword evidence="8 9" id="KW-0009">Actin-binding</keyword>
<dbReference type="InterPro" id="IPR036961">
    <property type="entry name" value="Kinesin_motor_dom_sf"/>
</dbReference>
<evidence type="ECO:0000256" key="4">
    <source>
        <dbReference type="ARBA" id="ARBA00022860"/>
    </source>
</evidence>
<evidence type="ECO:0000256" key="2">
    <source>
        <dbReference type="ARBA" id="ARBA00022741"/>
    </source>
</evidence>
<dbReference type="GO" id="GO:0005737">
    <property type="term" value="C:cytoplasm"/>
    <property type="evidence" value="ECO:0007669"/>
    <property type="project" value="TreeGrafter"/>
</dbReference>
<evidence type="ECO:0008006" key="14">
    <source>
        <dbReference type="Google" id="ProtNLM"/>
    </source>
</evidence>
<comment type="similarity">
    <text evidence="1 9">Belongs to the TRAFAC class myosin-kinesin ATPase superfamily. Myosin family.</text>
</comment>
<dbReference type="GO" id="GO:0005516">
    <property type="term" value="F:calmodulin binding"/>
    <property type="evidence" value="ECO:0007669"/>
    <property type="project" value="UniProtKB-KW"/>
</dbReference>
<feature type="binding site" evidence="9">
    <location>
        <begin position="196"/>
        <end position="203"/>
    </location>
    <ligand>
        <name>ATP</name>
        <dbReference type="ChEBI" id="CHEBI:30616"/>
    </ligand>
</feature>
<dbReference type="Gene3D" id="3.40.850.10">
    <property type="entry name" value="Kinesin motor domain"/>
    <property type="match status" value="1"/>
</dbReference>
<evidence type="ECO:0000313" key="12">
    <source>
        <dbReference type="EMBL" id="CAF4565644.1"/>
    </source>
</evidence>
<dbReference type="GO" id="GO:0016020">
    <property type="term" value="C:membrane"/>
    <property type="evidence" value="ECO:0007669"/>
    <property type="project" value="TreeGrafter"/>
</dbReference>
<dbReference type="Gene3D" id="1.10.10.820">
    <property type="match status" value="1"/>
</dbReference>
<dbReference type="SUPFAM" id="SSF52540">
    <property type="entry name" value="P-loop containing nucleoside triphosphate hydrolases"/>
    <property type="match status" value="1"/>
</dbReference>
<dbReference type="EMBL" id="CAJOBP010011111">
    <property type="protein sequence ID" value="CAF4565644.1"/>
    <property type="molecule type" value="Genomic_DNA"/>
</dbReference>
<feature type="domain" description="Myosin motor" evidence="10">
    <location>
        <begin position="103"/>
        <end position="558"/>
    </location>
</feature>
<evidence type="ECO:0000256" key="8">
    <source>
        <dbReference type="ARBA" id="ARBA00023203"/>
    </source>
</evidence>
<dbReference type="InterPro" id="IPR008989">
    <property type="entry name" value="Myosin_S1_N"/>
</dbReference>
<dbReference type="Gene3D" id="2.30.30.360">
    <property type="entry name" value="Myosin S1 fragment, N-terminal"/>
    <property type="match status" value="1"/>
</dbReference>
<keyword evidence="2 9" id="KW-0547">Nucleotide-binding</keyword>
<evidence type="ECO:0000256" key="5">
    <source>
        <dbReference type="ARBA" id="ARBA00023054"/>
    </source>
</evidence>
<evidence type="ECO:0000259" key="11">
    <source>
        <dbReference type="PROSITE" id="PS51844"/>
    </source>
</evidence>
<dbReference type="Gene3D" id="1.20.120.720">
    <property type="entry name" value="Myosin VI head, motor domain, U50 subdomain"/>
    <property type="match status" value="1"/>
</dbReference>
<dbReference type="InterPro" id="IPR004009">
    <property type="entry name" value="SH3_Myosin"/>
</dbReference>
<dbReference type="GO" id="GO:0007015">
    <property type="term" value="P:actin filament organization"/>
    <property type="evidence" value="ECO:0007669"/>
    <property type="project" value="TreeGrafter"/>
</dbReference>
<evidence type="ECO:0000256" key="3">
    <source>
        <dbReference type="ARBA" id="ARBA00022840"/>
    </source>
</evidence>
<dbReference type="PANTHER" id="PTHR13140:SF857">
    <property type="entry name" value="MYOSIN-11"/>
    <property type="match status" value="1"/>
</dbReference>
<organism evidence="12 13">
    <name type="scientific">Rotaria socialis</name>
    <dbReference type="NCBI Taxonomy" id="392032"/>
    <lineage>
        <taxon>Eukaryota</taxon>
        <taxon>Metazoa</taxon>
        <taxon>Spiralia</taxon>
        <taxon>Gnathifera</taxon>
        <taxon>Rotifera</taxon>
        <taxon>Eurotatoria</taxon>
        <taxon>Bdelloidea</taxon>
        <taxon>Philodinida</taxon>
        <taxon>Philodinidae</taxon>
        <taxon>Rotaria</taxon>
    </lineage>
</organism>
<dbReference type="PANTHER" id="PTHR13140">
    <property type="entry name" value="MYOSIN"/>
    <property type="match status" value="1"/>
</dbReference>
<dbReference type="Proteomes" id="UP000663873">
    <property type="component" value="Unassembled WGS sequence"/>
</dbReference>
<sequence>MPAPPNNTNRSVGNAMDNNYDLPDMKYLRPTDSNPRDTIADAKIANEWAAKKLVWIPDEQEGFIYGQIRQEQPDGQLTVDLETGKRVLIHKDDTQRVNPPKFSKVEDMSELTCLNDASVLFNLKERYYSGLIYTYSGLFCVVINPYRRLPIYSENVIEMYKGKKREQMPPHIFAIASDAYRLMLQNREDQSILCTGESGAGKTENTKKVIQYLAYIAAAPRSSQRSSGSGVNQYQQQGTKITDVCGELEAQLLQANPILEAFGNAKTVKNDNSSRFGKFIRINFDTSGFIAGASIETYLLEKSRTIRQAKNERTFHIFYQFLRSADTRMISDYLLEDFTRYRYLTNGNLTVSGINDAEEFQNTIKAMQIMNISSDELNAIFRTISAVLQMGNMQFKQERDTDQAALPDNTVAQKICHLLGISVTDFVRSFLKPKLNVGRDFVTKAQTKAQVDFAVEALSKAIYERMFKWIVTRINKSLDRSKRQGSSFIGILDIAGFEIFQLNSFEQLCINYTNEKLQQLFNHTMFVLEQEEYRRENIDWAFIDFGLDLQPTIDLIEK</sequence>
<gene>
    <name evidence="12" type="ORF">UJA718_LOCUS30124</name>
</gene>
<evidence type="ECO:0000256" key="7">
    <source>
        <dbReference type="ARBA" id="ARBA00023175"/>
    </source>
</evidence>
<dbReference type="AlphaFoldDB" id="A0A820ZMB0"/>
<reference evidence="12" key="1">
    <citation type="submission" date="2021-02" db="EMBL/GenBank/DDBJ databases">
        <authorList>
            <person name="Nowell W R."/>
        </authorList>
    </citation>
    <scope>NUCLEOTIDE SEQUENCE</scope>
</reference>
<keyword evidence="4" id="KW-0112">Calmodulin-binding</keyword>
<keyword evidence="3 9" id="KW-0067">ATP-binding</keyword>
<dbReference type="GO" id="GO:0000146">
    <property type="term" value="F:microfilament motor activity"/>
    <property type="evidence" value="ECO:0007669"/>
    <property type="project" value="TreeGrafter"/>
</dbReference>
<dbReference type="Pfam" id="PF00063">
    <property type="entry name" value="Myosin_head"/>
    <property type="match status" value="1"/>
</dbReference>
<dbReference type="InterPro" id="IPR027417">
    <property type="entry name" value="P-loop_NTPase"/>
</dbReference>
<feature type="domain" description="Myosin N-terminal SH3-like" evidence="11">
    <location>
        <begin position="49"/>
        <end position="99"/>
    </location>
</feature>
<dbReference type="FunFam" id="1.20.120.720:FF:000001">
    <property type="entry name" value="Myosin heavy chain, muscle"/>
    <property type="match status" value="1"/>
</dbReference>
<dbReference type="GO" id="GO:0005524">
    <property type="term" value="F:ATP binding"/>
    <property type="evidence" value="ECO:0007669"/>
    <property type="project" value="UniProtKB-UniRule"/>
</dbReference>
<protein>
    <recommendedName>
        <fullName evidence="14">Myosin heavy chain</fullName>
    </recommendedName>
</protein>
<keyword evidence="5" id="KW-0175">Coiled coil</keyword>
<evidence type="ECO:0000256" key="6">
    <source>
        <dbReference type="ARBA" id="ARBA00023123"/>
    </source>
</evidence>
<dbReference type="Pfam" id="PF02736">
    <property type="entry name" value="Myosin_N"/>
    <property type="match status" value="1"/>
</dbReference>
<dbReference type="GO" id="GO:0016459">
    <property type="term" value="C:myosin complex"/>
    <property type="evidence" value="ECO:0007669"/>
    <property type="project" value="UniProtKB-KW"/>
</dbReference>
<evidence type="ECO:0000259" key="10">
    <source>
        <dbReference type="PROSITE" id="PS51456"/>
    </source>
</evidence>
<dbReference type="FunFam" id="2.30.30.360:FF:000001">
    <property type="entry name" value="Myosin heavy chain"/>
    <property type="match status" value="1"/>
</dbReference>
<comment type="caution">
    <text evidence="12">The sequence shown here is derived from an EMBL/GenBank/DDBJ whole genome shotgun (WGS) entry which is preliminary data.</text>
</comment>
<dbReference type="FunFam" id="3.40.850.10:FF:000101">
    <property type="entry name" value="Slow myosin heavy chain 2"/>
    <property type="match status" value="1"/>
</dbReference>
<keyword evidence="6 9" id="KW-0518">Myosin</keyword>
<keyword evidence="7 9" id="KW-0505">Motor protein</keyword>
<accession>A0A820ZMB0</accession>
<dbReference type="GO" id="GO:0051015">
    <property type="term" value="F:actin filament binding"/>
    <property type="evidence" value="ECO:0007669"/>
    <property type="project" value="InterPro"/>
</dbReference>
<dbReference type="SMART" id="SM00242">
    <property type="entry name" value="MYSc"/>
    <property type="match status" value="1"/>
</dbReference>
<evidence type="ECO:0000313" key="13">
    <source>
        <dbReference type="Proteomes" id="UP000663873"/>
    </source>
</evidence>
<dbReference type="InterPro" id="IPR001609">
    <property type="entry name" value="Myosin_head_motor_dom-like"/>
</dbReference>
<dbReference type="PRINTS" id="PR00193">
    <property type="entry name" value="MYOSINHEAVY"/>
</dbReference>
<comment type="caution">
    <text evidence="9">Lacks conserved residue(s) required for the propagation of feature annotation.</text>
</comment>